<evidence type="ECO:0000313" key="7">
    <source>
        <dbReference type="EMBL" id="KAK5950864.1"/>
    </source>
</evidence>
<feature type="region of interest" description="Disordered" evidence="5">
    <location>
        <begin position="34"/>
        <end position="86"/>
    </location>
</feature>
<reference evidence="7 8" key="1">
    <citation type="submission" date="2022-12" db="EMBL/GenBank/DDBJ databases">
        <title>Genomic features and morphological characterization of a novel Knufia sp. strain isolated from spacecraft assembly facility.</title>
        <authorList>
            <person name="Teixeira M."/>
            <person name="Chander A.M."/>
            <person name="Stajich J.E."/>
            <person name="Venkateswaran K."/>
        </authorList>
    </citation>
    <scope>NUCLEOTIDE SEQUENCE [LARGE SCALE GENOMIC DNA]</scope>
    <source>
        <strain evidence="7 8">FJI-L2-BK-P2</strain>
    </source>
</reference>
<comment type="caution">
    <text evidence="7">The sequence shown here is derived from an EMBL/GenBank/DDBJ whole genome shotgun (WGS) entry which is preliminary data.</text>
</comment>
<dbReference type="EMBL" id="JAKLMC020000024">
    <property type="protein sequence ID" value="KAK5950864.1"/>
    <property type="molecule type" value="Genomic_DNA"/>
</dbReference>
<dbReference type="AlphaFoldDB" id="A0AAN8EAU3"/>
<evidence type="ECO:0000256" key="2">
    <source>
        <dbReference type="ARBA" id="ARBA00022692"/>
    </source>
</evidence>
<keyword evidence="4 6" id="KW-0472">Membrane</keyword>
<sequence>MSDLLRETAAGNLIRLATGKRCLQYPEEIPGFKVPYPVPNDTSSGSAENSPSTAEPSATLSNGKENVQGEDTAERKMAPSASIRDDGGLERLARDSALQQTTSQVILPVKTKAGIILVDWYSTDDPANPRNWSTKKKMLVCTEICVLTFTVFLGSSSYAPSVTGVVAQFHTSEAVASLGLALYVMAYGVGALLWSPLSE</sequence>
<evidence type="ECO:0000256" key="6">
    <source>
        <dbReference type="SAM" id="Phobius"/>
    </source>
</evidence>
<feature type="compositionally biased region" description="Basic and acidic residues" evidence="5">
    <location>
        <begin position="72"/>
        <end position="86"/>
    </location>
</feature>
<keyword evidence="8" id="KW-1185">Reference proteome</keyword>
<evidence type="ECO:0000256" key="3">
    <source>
        <dbReference type="ARBA" id="ARBA00022989"/>
    </source>
</evidence>
<dbReference type="GO" id="GO:1990961">
    <property type="term" value="P:xenobiotic detoxification by transmembrane export across the plasma membrane"/>
    <property type="evidence" value="ECO:0007669"/>
    <property type="project" value="TreeGrafter"/>
</dbReference>
<dbReference type="InterPro" id="IPR036259">
    <property type="entry name" value="MFS_trans_sf"/>
</dbReference>
<evidence type="ECO:0000256" key="4">
    <source>
        <dbReference type="ARBA" id="ARBA00023136"/>
    </source>
</evidence>
<organism evidence="7 8">
    <name type="scientific">Knufia fluminis</name>
    <dbReference type="NCBI Taxonomy" id="191047"/>
    <lineage>
        <taxon>Eukaryota</taxon>
        <taxon>Fungi</taxon>
        <taxon>Dikarya</taxon>
        <taxon>Ascomycota</taxon>
        <taxon>Pezizomycotina</taxon>
        <taxon>Eurotiomycetes</taxon>
        <taxon>Chaetothyriomycetidae</taxon>
        <taxon>Chaetothyriales</taxon>
        <taxon>Trichomeriaceae</taxon>
        <taxon>Knufia</taxon>
    </lineage>
</organism>
<dbReference type="Proteomes" id="UP001316803">
    <property type="component" value="Unassembled WGS sequence"/>
</dbReference>
<keyword evidence="2 6" id="KW-0812">Transmembrane</keyword>
<accession>A0AAN8EAU3</accession>
<keyword evidence="3 6" id="KW-1133">Transmembrane helix</keyword>
<evidence type="ECO:0000256" key="5">
    <source>
        <dbReference type="SAM" id="MobiDB-lite"/>
    </source>
</evidence>
<gene>
    <name evidence="7" type="ORF">OHC33_008247</name>
</gene>
<name>A0AAN8EAU3_9EURO</name>
<dbReference type="Gene3D" id="1.20.1720.10">
    <property type="entry name" value="Multidrug resistance protein D"/>
    <property type="match status" value="1"/>
</dbReference>
<feature type="transmembrane region" description="Helical" evidence="6">
    <location>
        <begin position="138"/>
        <end position="159"/>
    </location>
</feature>
<feature type="transmembrane region" description="Helical" evidence="6">
    <location>
        <begin position="174"/>
        <end position="194"/>
    </location>
</feature>
<evidence type="ECO:0000256" key="1">
    <source>
        <dbReference type="ARBA" id="ARBA00004141"/>
    </source>
</evidence>
<dbReference type="GO" id="GO:0015244">
    <property type="term" value="F:fluconazole transmembrane transporter activity"/>
    <property type="evidence" value="ECO:0007669"/>
    <property type="project" value="TreeGrafter"/>
</dbReference>
<evidence type="ECO:0000313" key="8">
    <source>
        <dbReference type="Proteomes" id="UP001316803"/>
    </source>
</evidence>
<dbReference type="GO" id="GO:0005886">
    <property type="term" value="C:plasma membrane"/>
    <property type="evidence" value="ECO:0007669"/>
    <property type="project" value="TreeGrafter"/>
</dbReference>
<comment type="subcellular location">
    <subcellularLocation>
        <location evidence="1">Membrane</location>
        <topology evidence="1">Multi-pass membrane protein</topology>
    </subcellularLocation>
</comment>
<feature type="compositionally biased region" description="Polar residues" evidence="5">
    <location>
        <begin position="40"/>
        <end position="65"/>
    </location>
</feature>
<dbReference type="PANTHER" id="PTHR23502">
    <property type="entry name" value="MAJOR FACILITATOR SUPERFAMILY"/>
    <property type="match status" value="1"/>
</dbReference>
<dbReference type="SUPFAM" id="SSF103473">
    <property type="entry name" value="MFS general substrate transporter"/>
    <property type="match status" value="1"/>
</dbReference>
<protein>
    <submittedName>
        <fullName evidence="7">Uncharacterized protein</fullName>
    </submittedName>
</protein>
<dbReference type="PANTHER" id="PTHR23502:SF23">
    <property type="entry name" value="FLUCONAZOLE RESISTANCE PROTEIN 1"/>
    <property type="match status" value="1"/>
</dbReference>
<proteinExistence type="predicted"/>